<evidence type="ECO:0000313" key="3">
    <source>
        <dbReference type="Proteomes" id="UP000821837"/>
    </source>
</evidence>
<comment type="caution">
    <text evidence="2">The sequence shown here is derived from an EMBL/GenBank/DDBJ whole genome shotgun (WGS) entry which is preliminary data.</text>
</comment>
<accession>A0A9D4PQK5</accession>
<feature type="compositionally biased region" description="Polar residues" evidence="1">
    <location>
        <begin position="385"/>
        <end position="396"/>
    </location>
</feature>
<feature type="compositionally biased region" description="Acidic residues" evidence="1">
    <location>
        <begin position="1"/>
        <end position="10"/>
    </location>
</feature>
<reference evidence="2" key="1">
    <citation type="journal article" date="2020" name="Cell">
        <title>Large-Scale Comparative Analyses of Tick Genomes Elucidate Their Genetic Diversity and Vector Capacities.</title>
        <authorList>
            <consortium name="Tick Genome and Microbiome Consortium (TIGMIC)"/>
            <person name="Jia N."/>
            <person name="Wang J."/>
            <person name="Shi W."/>
            <person name="Du L."/>
            <person name="Sun Y."/>
            <person name="Zhan W."/>
            <person name="Jiang J.F."/>
            <person name="Wang Q."/>
            <person name="Zhang B."/>
            <person name="Ji P."/>
            <person name="Bell-Sakyi L."/>
            <person name="Cui X.M."/>
            <person name="Yuan T.T."/>
            <person name="Jiang B.G."/>
            <person name="Yang W.F."/>
            <person name="Lam T.T."/>
            <person name="Chang Q.C."/>
            <person name="Ding S.J."/>
            <person name="Wang X.J."/>
            <person name="Zhu J.G."/>
            <person name="Ruan X.D."/>
            <person name="Zhao L."/>
            <person name="Wei J.T."/>
            <person name="Ye R.Z."/>
            <person name="Que T.C."/>
            <person name="Du C.H."/>
            <person name="Zhou Y.H."/>
            <person name="Cheng J.X."/>
            <person name="Dai P.F."/>
            <person name="Guo W.B."/>
            <person name="Han X.H."/>
            <person name="Huang E.J."/>
            <person name="Li L.F."/>
            <person name="Wei W."/>
            <person name="Gao Y.C."/>
            <person name="Liu J.Z."/>
            <person name="Shao H.Z."/>
            <person name="Wang X."/>
            <person name="Wang C.C."/>
            <person name="Yang T.C."/>
            <person name="Huo Q.B."/>
            <person name="Li W."/>
            <person name="Chen H.Y."/>
            <person name="Chen S.E."/>
            <person name="Zhou L.G."/>
            <person name="Ni X.B."/>
            <person name="Tian J.H."/>
            <person name="Sheng Y."/>
            <person name="Liu T."/>
            <person name="Pan Y.S."/>
            <person name="Xia L.Y."/>
            <person name="Li J."/>
            <person name="Zhao F."/>
            <person name="Cao W.C."/>
        </authorList>
    </citation>
    <scope>NUCLEOTIDE SEQUENCE</scope>
    <source>
        <strain evidence="2">Rsan-2018</strain>
    </source>
</reference>
<feature type="region of interest" description="Disordered" evidence="1">
    <location>
        <begin position="1"/>
        <end position="39"/>
    </location>
</feature>
<keyword evidence="3" id="KW-1185">Reference proteome</keyword>
<dbReference type="Proteomes" id="UP000821837">
    <property type="component" value="Chromosome 5"/>
</dbReference>
<feature type="region of interest" description="Disordered" evidence="1">
    <location>
        <begin position="254"/>
        <end position="277"/>
    </location>
</feature>
<feature type="region of interest" description="Disordered" evidence="1">
    <location>
        <begin position="383"/>
        <end position="403"/>
    </location>
</feature>
<gene>
    <name evidence="2" type="ORF">HPB52_006234</name>
</gene>
<reference evidence="2" key="2">
    <citation type="submission" date="2021-09" db="EMBL/GenBank/DDBJ databases">
        <authorList>
            <person name="Jia N."/>
            <person name="Wang J."/>
            <person name="Shi W."/>
            <person name="Du L."/>
            <person name="Sun Y."/>
            <person name="Zhan W."/>
            <person name="Jiang J."/>
            <person name="Wang Q."/>
            <person name="Zhang B."/>
            <person name="Ji P."/>
            <person name="Sakyi L.B."/>
            <person name="Cui X."/>
            <person name="Yuan T."/>
            <person name="Jiang B."/>
            <person name="Yang W."/>
            <person name="Lam T.T.-Y."/>
            <person name="Chang Q."/>
            <person name="Ding S."/>
            <person name="Wang X."/>
            <person name="Zhu J."/>
            <person name="Ruan X."/>
            <person name="Zhao L."/>
            <person name="Wei J."/>
            <person name="Que T."/>
            <person name="Du C."/>
            <person name="Cheng J."/>
            <person name="Dai P."/>
            <person name="Han X."/>
            <person name="Huang E."/>
            <person name="Gao Y."/>
            <person name="Liu J."/>
            <person name="Shao H."/>
            <person name="Ye R."/>
            <person name="Li L."/>
            <person name="Wei W."/>
            <person name="Wang X."/>
            <person name="Wang C."/>
            <person name="Huo Q."/>
            <person name="Li W."/>
            <person name="Guo W."/>
            <person name="Chen H."/>
            <person name="Chen S."/>
            <person name="Zhou L."/>
            <person name="Zhou L."/>
            <person name="Ni X."/>
            <person name="Tian J."/>
            <person name="Zhou Y."/>
            <person name="Sheng Y."/>
            <person name="Liu T."/>
            <person name="Pan Y."/>
            <person name="Xia L."/>
            <person name="Li J."/>
            <person name="Zhao F."/>
            <person name="Cao W."/>
        </authorList>
    </citation>
    <scope>NUCLEOTIDE SEQUENCE</scope>
    <source>
        <strain evidence="2">Rsan-2018</strain>
        <tissue evidence="2">Larvae</tissue>
    </source>
</reference>
<sequence>MDAEDVETEDGVGPSGYIPGPSGVAEASNNAHLRPPIPHTPWYRVVNARRRKVVAEEASATPPTPFHERERRHGTGRPRLPRLPAEDHKVVFRIRGGISLQQEAVLPLRAAIQTALRAPLPLEARIRVRKEQNIALISTSDPDLAEQLCHVQTLELGSISYEVSAYVASPDNSCKGVITGALPIPTEDPLMNDTVTYPQDLSDQSPKCATAASELATDTTSAHIRRNGGVEIAACLTQMSTTMVAVPGPSEEARASDVERWTPAPVKTQHPSTEEKYRRIATTQPTSQQFSECRQPRPYEDCPIEAPQNLPRTANLATYSTPSTSTHPDTGASIKEPPDTFFAVRRKKQRHVARAPATTVHPHTWPSGQSSGAECIWLGYRRSPKSSPTVAATATAGSPGRLR</sequence>
<evidence type="ECO:0000313" key="2">
    <source>
        <dbReference type="EMBL" id="KAH7951177.1"/>
    </source>
</evidence>
<name>A0A9D4PQK5_RHISA</name>
<proteinExistence type="predicted"/>
<dbReference type="AlphaFoldDB" id="A0A9D4PQK5"/>
<organism evidence="2 3">
    <name type="scientific">Rhipicephalus sanguineus</name>
    <name type="common">Brown dog tick</name>
    <name type="synonym">Ixodes sanguineus</name>
    <dbReference type="NCBI Taxonomy" id="34632"/>
    <lineage>
        <taxon>Eukaryota</taxon>
        <taxon>Metazoa</taxon>
        <taxon>Ecdysozoa</taxon>
        <taxon>Arthropoda</taxon>
        <taxon>Chelicerata</taxon>
        <taxon>Arachnida</taxon>
        <taxon>Acari</taxon>
        <taxon>Parasitiformes</taxon>
        <taxon>Ixodida</taxon>
        <taxon>Ixodoidea</taxon>
        <taxon>Ixodidae</taxon>
        <taxon>Rhipicephalinae</taxon>
        <taxon>Rhipicephalus</taxon>
        <taxon>Rhipicephalus</taxon>
    </lineage>
</organism>
<evidence type="ECO:0000256" key="1">
    <source>
        <dbReference type="SAM" id="MobiDB-lite"/>
    </source>
</evidence>
<protein>
    <submittedName>
        <fullName evidence="2">Uncharacterized protein</fullName>
    </submittedName>
</protein>
<feature type="region of interest" description="Disordered" evidence="1">
    <location>
        <begin position="54"/>
        <end position="82"/>
    </location>
</feature>
<dbReference type="EMBL" id="JABSTV010001251">
    <property type="protein sequence ID" value="KAH7951177.1"/>
    <property type="molecule type" value="Genomic_DNA"/>
</dbReference>